<dbReference type="Proteomes" id="UP001430356">
    <property type="component" value="Unassembled WGS sequence"/>
</dbReference>
<name>A0AAW0EJG7_9TRYP</name>
<dbReference type="InterPro" id="IPR006073">
    <property type="entry name" value="GTP-bd"/>
</dbReference>
<dbReference type="PANTHER" id="PTHR11649:SF77">
    <property type="entry name" value="G DOMAIN-CONTAINING PROTEIN"/>
    <property type="match status" value="1"/>
</dbReference>
<sequence length="542" mass="59486">MRATQHRRLASAGRGWLHVSGVLRQQGSRHKIIIPRLSSIEPDTTTAPSSDTRHDTEYDMHRHLSTAVAPFMPAESAAEVHRAQELREFHQSSTALMEKVWRDSKSHLRKQQALVDTLGVDGAVRETLQPSTTSFREQLRQRPLDRAILQEIYLGLHGRRIERKLKRGVSWEHWITKGDGTAPVFNTSAKALQTFAFGGHIQQVRCATHPRHFPVVLGHPDANANTTTNTTATTASSSAKSSPGRAVSPARQRGRGGGSSSPRLLPRHELLPEVAFIGRTSSGKSSLVNAIVNAMVTPYGHLRGTTAALRFYSVASRVMLVDCPGYGHYDPMVTPAIDADNAVRAMRAYLKTGAASGALEREQRQRRRQEQQQRRHSSSSSSGGGVATTPRAAFTDKTDADDGVADDDGDDGHHRTAAAASASLGDTEAPLRYQPRNIKRVFVCVSAHGVQHVDYAYCDLLEAYRVPFSVVLTKTDAAPIRFLARLTDHTRSQLVRYTQCKEILLTSSLRMAGIDKVQELISSFAMADDPMHGATQDFSSIV</sequence>
<accession>A0AAW0EJG7</accession>
<dbReference type="EMBL" id="JAECZO010000034">
    <property type="protein sequence ID" value="KAK7194293.1"/>
    <property type="molecule type" value="Genomic_DNA"/>
</dbReference>
<gene>
    <name evidence="3" type="ORF">NESM_000344300</name>
</gene>
<dbReference type="InterPro" id="IPR027417">
    <property type="entry name" value="P-loop_NTPase"/>
</dbReference>
<proteinExistence type="predicted"/>
<protein>
    <submittedName>
        <fullName evidence="3">50S ribosome-binding GTPase/Dynamin family</fullName>
    </submittedName>
</protein>
<organism evidence="3 4">
    <name type="scientific">Novymonas esmeraldas</name>
    <dbReference type="NCBI Taxonomy" id="1808958"/>
    <lineage>
        <taxon>Eukaryota</taxon>
        <taxon>Discoba</taxon>
        <taxon>Euglenozoa</taxon>
        <taxon>Kinetoplastea</taxon>
        <taxon>Metakinetoplastina</taxon>
        <taxon>Trypanosomatida</taxon>
        <taxon>Trypanosomatidae</taxon>
        <taxon>Novymonas</taxon>
    </lineage>
</organism>
<feature type="region of interest" description="Disordered" evidence="1">
    <location>
        <begin position="218"/>
        <end position="265"/>
    </location>
</feature>
<keyword evidence="4" id="KW-1185">Reference proteome</keyword>
<evidence type="ECO:0000259" key="2">
    <source>
        <dbReference type="Pfam" id="PF01926"/>
    </source>
</evidence>
<feature type="region of interest" description="Disordered" evidence="1">
    <location>
        <begin position="355"/>
        <end position="423"/>
    </location>
</feature>
<dbReference type="AlphaFoldDB" id="A0AAW0EJG7"/>
<evidence type="ECO:0000313" key="4">
    <source>
        <dbReference type="Proteomes" id="UP001430356"/>
    </source>
</evidence>
<reference evidence="3 4" key="1">
    <citation type="journal article" date="2021" name="MBio">
        <title>A New Model Trypanosomatid, Novymonas esmeraldas: Genomic Perception of Its 'Candidatus Pandoraea novymonadis' Endosymbiont.</title>
        <authorList>
            <person name="Zakharova A."/>
            <person name="Saura A."/>
            <person name="Butenko A."/>
            <person name="Podesvova L."/>
            <person name="Warmusova S."/>
            <person name="Kostygov A.Y."/>
            <person name="Nenarokova A."/>
            <person name="Lukes J."/>
            <person name="Opperdoes F.R."/>
            <person name="Yurchenko V."/>
        </authorList>
    </citation>
    <scope>NUCLEOTIDE SEQUENCE [LARGE SCALE GENOMIC DNA]</scope>
    <source>
        <strain evidence="3 4">E262AT.01</strain>
    </source>
</reference>
<evidence type="ECO:0000313" key="3">
    <source>
        <dbReference type="EMBL" id="KAK7194293.1"/>
    </source>
</evidence>
<dbReference type="PANTHER" id="PTHR11649">
    <property type="entry name" value="MSS1/TRME-RELATED GTP-BINDING PROTEIN"/>
    <property type="match status" value="1"/>
</dbReference>
<dbReference type="Gene3D" id="3.40.50.300">
    <property type="entry name" value="P-loop containing nucleotide triphosphate hydrolases"/>
    <property type="match status" value="1"/>
</dbReference>
<feature type="compositionally biased region" description="Basic and acidic residues" evidence="1">
    <location>
        <begin position="359"/>
        <end position="373"/>
    </location>
</feature>
<feature type="compositionally biased region" description="Acidic residues" evidence="1">
    <location>
        <begin position="401"/>
        <end position="410"/>
    </location>
</feature>
<feature type="domain" description="G" evidence="2">
    <location>
        <begin position="273"/>
        <end position="335"/>
    </location>
</feature>
<dbReference type="SUPFAM" id="SSF52540">
    <property type="entry name" value="P-loop containing nucleoside triphosphate hydrolases"/>
    <property type="match status" value="1"/>
</dbReference>
<evidence type="ECO:0000256" key="1">
    <source>
        <dbReference type="SAM" id="MobiDB-lite"/>
    </source>
</evidence>
<dbReference type="GO" id="GO:0005525">
    <property type="term" value="F:GTP binding"/>
    <property type="evidence" value="ECO:0007669"/>
    <property type="project" value="InterPro"/>
</dbReference>
<feature type="compositionally biased region" description="Low complexity" evidence="1">
    <location>
        <begin position="222"/>
        <end position="242"/>
    </location>
</feature>
<comment type="caution">
    <text evidence="3">The sequence shown here is derived from an EMBL/GenBank/DDBJ whole genome shotgun (WGS) entry which is preliminary data.</text>
</comment>
<dbReference type="Pfam" id="PF01926">
    <property type="entry name" value="MMR_HSR1"/>
    <property type="match status" value="1"/>
</dbReference>